<sequence>MGEQKSNSWPKHIWGLFLLSLVFSCAVLTSLGWYGLNGGGFSTGFPAWLPGVAAALTLVCTIINITSTNPNACEIFVHDTIQILLWSATTIKISLFITNQDAFGSCEKTSVRSTCISAQLALWFGVVLLHISFAKLITAFYVHRNTQNPKSQTTDCEKQLGPVQ</sequence>
<keyword evidence="1" id="KW-1133">Transmembrane helix</keyword>
<dbReference type="PROSITE" id="PS51257">
    <property type="entry name" value="PROKAR_LIPOPROTEIN"/>
    <property type="match status" value="1"/>
</dbReference>
<evidence type="ECO:0000313" key="2">
    <source>
        <dbReference type="EMBL" id="RPB13707.1"/>
    </source>
</evidence>
<dbReference type="AlphaFoldDB" id="A0A3N4KT89"/>
<dbReference type="InParanoid" id="A0A3N4KT89"/>
<evidence type="ECO:0000256" key="1">
    <source>
        <dbReference type="SAM" id="Phobius"/>
    </source>
</evidence>
<evidence type="ECO:0000313" key="3">
    <source>
        <dbReference type="Proteomes" id="UP000277580"/>
    </source>
</evidence>
<keyword evidence="3" id="KW-1185">Reference proteome</keyword>
<accession>A0A3N4KT89</accession>
<dbReference type="Proteomes" id="UP000277580">
    <property type="component" value="Unassembled WGS sequence"/>
</dbReference>
<keyword evidence="1" id="KW-0472">Membrane</keyword>
<protein>
    <submittedName>
        <fullName evidence="2">Uncharacterized protein</fullName>
    </submittedName>
</protein>
<feature type="transmembrane region" description="Helical" evidence="1">
    <location>
        <begin position="47"/>
        <end position="66"/>
    </location>
</feature>
<organism evidence="2 3">
    <name type="scientific">Morchella conica CCBAS932</name>
    <dbReference type="NCBI Taxonomy" id="1392247"/>
    <lineage>
        <taxon>Eukaryota</taxon>
        <taxon>Fungi</taxon>
        <taxon>Dikarya</taxon>
        <taxon>Ascomycota</taxon>
        <taxon>Pezizomycotina</taxon>
        <taxon>Pezizomycetes</taxon>
        <taxon>Pezizales</taxon>
        <taxon>Morchellaceae</taxon>
        <taxon>Morchella</taxon>
    </lineage>
</organism>
<dbReference type="EMBL" id="ML119121">
    <property type="protein sequence ID" value="RPB13707.1"/>
    <property type="molecule type" value="Genomic_DNA"/>
</dbReference>
<reference evidence="2 3" key="1">
    <citation type="journal article" date="2018" name="Nat. Ecol. Evol.">
        <title>Pezizomycetes genomes reveal the molecular basis of ectomycorrhizal truffle lifestyle.</title>
        <authorList>
            <person name="Murat C."/>
            <person name="Payen T."/>
            <person name="Noel B."/>
            <person name="Kuo A."/>
            <person name="Morin E."/>
            <person name="Chen J."/>
            <person name="Kohler A."/>
            <person name="Krizsan K."/>
            <person name="Balestrini R."/>
            <person name="Da Silva C."/>
            <person name="Montanini B."/>
            <person name="Hainaut M."/>
            <person name="Levati E."/>
            <person name="Barry K.W."/>
            <person name="Belfiori B."/>
            <person name="Cichocki N."/>
            <person name="Clum A."/>
            <person name="Dockter R.B."/>
            <person name="Fauchery L."/>
            <person name="Guy J."/>
            <person name="Iotti M."/>
            <person name="Le Tacon F."/>
            <person name="Lindquist E.A."/>
            <person name="Lipzen A."/>
            <person name="Malagnac F."/>
            <person name="Mello A."/>
            <person name="Molinier V."/>
            <person name="Miyauchi S."/>
            <person name="Poulain J."/>
            <person name="Riccioni C."/>
            <person name="Rubini A."/>
            <person name="Sitrit Y."/>
            <person name="Splivallo R."/>
            <person name="Traeger S."/>
            <person name="Wang M."/>
            <person name="Zifcakova L."/>
            <person name="Wipf D."/>
            <person name="Zambonelli A."/>
            <person name="Paolocci F."/>
            <person name="Nowrousian M."/>
            <person name="Ottonello S."/>
            <person name="Baldrian P."/>
            <person name="Spatafora J.W."/>
            <person name="Henrissat B."/>
            <person name="Nagy L.G."/>
            <person name="Aury J.M."/>
            <person name="Wincker P."/>
            <person name="Grigoriev I.V."/>
            <person name="Bonfante P."/>
            <person name="Martin F.M."/>
        </authorList>
    </citation>
    <scope>NUCLEOTIDE SEQUENCE [LARGE SCALE GENOMIC DNA]</scope>
    <source>
        <strain evidence="2 3">CCBAS932</strain>
    </source>
</reference>
<feature type="transmembrane region" description="Helical" evidence="1">
    <location>
        <begin position="12"/>
        <end position="35"/>
    </location>
</feature>
<dbReference type="OrthoDB" id="10276623at2759"/>
<gene>
    <name evidence="2" type="ORF">P167DRAFT_544361</name>
</gene>
<feature type="transmembrane region" description="Helical" evidence="1">
    <location>
        <begin position="120"/>
        <end position="142"/>
    </location>
</feature>
<keyword evidence="1" id="KW-0812">Transmembrane</keyword>
<proteinExistence type="predicted"/>
<name>A0A3N4KT89_9PEZI</name>